<dbReference type="NCBIfam" id="TIGR00229">
    <property type="entry name" value="sensory_box"/>
    <property type="match status" value="2"/>
</dbReference>
<dbReference type="Pfam" id="PF13487">
    <property type="entry name" value="HD_5"/>
    <property type="match status" value="1"/>
</dbReference>
<protein>
    <recommendedName>
        <fullName evidence="6">PAS domain S-box protein</fullName>
    </recommendedName>
</protein>
<sequence length="583" mass="67375">MDQNRDILFFNEVLLTRTGWRSMDIFTRREEFLSYLDIKPGDEMKKRIEIPDADGESRFFLLNSFFVQSQEGGYTLVSLVQVEAGDVDDAEGYRERYDLLFNNIEEAFFTTDLKGHILSVNPSFCDFFGYSLDLVPETIDKLYASRESLEEKIDCLQTYSLCRDFDTAVLCADGAHKRVLDTSWVNCSPEGQPEGYTTHLKDVSYLKNIESRLMISEKNFTTLFETILSSIVIVDPLGMILNMNSAAEKAYGYSWEEIFGEHFDAVFRANKKSPSFSKLASIVDRNDGHYIDPEAVRKCRDGEIKYTYASYSAIKDSTGELVAYSVVEKDLTERMNLEKKLKETITNLKKTQSAAIMGFAKLTEYRDKSTGKHLERIREYTRVLAAKLRDLPQYRDYITDEYLEDIYISAILHDVGKVGIEDQILLKNGPLSEDEFEKIREHVVLGGEALRDVERQMQQESFLTIGKEIAYYHHERWDGKGYPEGKKGQEIPLSARIVALVDVYDALTSRRPYKDALAHEEAVEMIRQERGKHFDPQIVDIFVENQEVFQRIRRFVEFEENPESIHDLLQRSNGEESKLDEVR</sequence>
<dbReference type="EMBL" id="MWQY01000015">
    <property type="protein sequence ID" value="ORC34169.1"/>
    <property type="molecule type" value="Genomic_DNA"/>
</dbReference>
<dbReference type="AlphaFoldDB" id="A0A1Y1RX03"/>
<dbReference type="SMART" id="SM00471">
    <property type="entry name" value="HDc"/>
    <property type="match status" value="1"/>
</dbReference>
<dbReference type="PROSITE" id="PS51832">
    <property type="entry name" value="HD_GYP"/>
    <property type="match status" value="1"/>
</dbReference>
<dbReference type="PANTHER" id="PTHR45228">
    <property type="entry name" value="CYCLIC DI-GMP PHOSPHODIESTERASE TM_0186-RELATED"/>
    <property type="match status" value="1"/>
</dbReference>
<dbReference type="Gene3D" id="1.10.3210.10">
    <property type="entry name" value="Hypothetical protein af1432"/>
    <property type="match status" value="1"/>
</dbReference>
<evidence type="ECO:0000313" key="4">
    <source>
        <dbReference type="EMBL" id="ORC34169.1"/>
    </source>
</evidence>
<dbReference type="SUPFAM" id="SSF109604">
    <property type="entry name" value="HD-domain/PDEase-like"/>
    <property type="match status" value="1"/>
</dbReference>
<dbReference type="Proteomes" id="UP000192343">
    <property type="component" value="Unassembled WGS sequence"/>
</dbReference>
<reference evidence="4 5" key="1">
    <citation type="submission" date="2017-03" db="EMBL/GenBank/DDBJ databases">
        <title>Draft Genome sequence of Marispirochaeta sp. strain JC444.</title>
        <authorList>
            <person name="Shivani Y."/>
            <person name="Subhash Y."/>
            <person name="Sasikala C."/>
            <person name="Ramana C."/>
        </authorList>
    </citation>
    <scope>NUCLEOTIDE SEQUENCE [LARGE SCALE GENOMIC DNA]</scope>
    <source>
        <strain evidence="4 5">JC444</strain>
    </source>
</reference>
<organism evidence="4 5">
    <name type="scientific">Marispirochaeta aestuarii</name>
    <dbReference type="NCBI Taxonomy" id="1963862"/>
    <lineage>
        <taxon>Bacteria</taxon>
        <taxon>Pseudomonadati</taxon>
        <taxon>Spirochaetota</taxon>
        <taxon>Spirochaetia</taxon>
        <taxon>Spirochaetales</taxon>
        <taxon>Spirochaetaceae</taxon>
        <taxon>Marispirochaeta</taxon>
    </lineage>
</organism>
<dbReference type="OrthoDB" id="9781505at2"/>
<feature type="domain" description="PAS" evidence="1">
    <location>
        <begin position="93"/>
        <end position="131"/>
    </location>
</feature>
<dbReference type="STRING" id="1963862.B4O97_13905"/>
<comment type="caution">
    <text evidence="4">The sequence shown here is derived from an EMBL/GenBank/DDBJ whole genome shotgun (WGS) entry which is preliminary data.</text>
</comment>
<dbReference type="CDD" id="cd00077">
    <property type="entry name" value="HDc"/>
    <property type="match status" value="1"/>
</dbReference>
<dbReference type="InterPro" id="IPR000700">
    <property type="entry name" value="PAS-assoc_C"/>
</dbReference>
<evidence type="ECO:0000259" key="2">
    <source>
        <dbReference type="PROSITE" id="PS50113"/>
    </source>
</evidence>
<feature type="domain" description="PAS" evidence="1">
    <location>
        <begin position="216"/>
        <end position="261"/>
    </location>
</feature>
<dbReference type="InterPro" id="IPR000014">
    <property type="entry name" value="PAS"/>
</dbReference>
<accession>A0A1Y1RX03</accession>
<evidence type="ECO:0000313" key="5">
    <source>
        <dbReference type="Proteomes" id="UP000192343"/>
    </source>
</evidence>
<dbReference type="SMART" id="SM00091">
    <property type="entry name" value="PAS"/>
    <property type="match status" value="2"/>
</dbReference>
<dbReference type="Pfam" id="PF13426">
    <property type="entry name" value="PAS_9"/>
    <property type="match status" value="1"/>
</dbReference>
<evidence type="ECO:0000259" key="3">
    <source>
        <dbReference type="PROSITE" id="PS51832"/>
    </source>
</evidence>
<dbReference type="SUPFAM" id="SSF55785">
    <property type="entry name" value="PYP-like sensor domain (PAS domain)"/>
    <property type="match status" value="2"/>
</dbReference>
<dbReference type="PROSITE" id="PS50113">
    <property type="entry name" value="PAC"/>
    <property type="match status" value="1"/>
</dbReference>
<gene>
    <name evidence="4" type="ORF">B4O97_13905</name>
</gene>
<dbReference type="Gene3D" id="3.30.450.20">
    <property type="entry name" value="PAS domain"/>
    <property type="match status" value="2"/>
</dbReference>
<evidence type="ECO:0008006" key="6">
    <source>
        <dbReference type="Google" id="ProtNLM"/>
    </source>
</evidence>
<keyword evidence="5" id="KW-1185">Reference proteome</keyword>
<evidence type="ECO:0000259" key="1">
    <source>
        <dbReference type="PROSITE" id="PS50112"/>
    </source>
</evidence>
<dbReference type="InterPro" id="IPR035965">
    <property type="entry name" value="PAS-like_dom_sf"/>
</dbReference>
<feature type="domain" description="HD-GYP" evidence="3">
    <location>
        <begin position="348"/>
        <end position="558"/>
    </location>
</feature>
<proteinExistence type="predicted"/>
<dbReference type="Pfam" id="PF13188">
    <property type="entry name" value="PAS_8"/>
    <property type="match status" value="1"/>
</dbReference>
<feature type="domain" description="PAC" evidence="2">
    <location>
        <begin position="289"/>
        <end position="343"/>
    </location>
</feature>
<name>A0A1Y1RX03_9SPIO</name>
<dbReference type="RefSeq" id="WP_083051703.1">
    <property type="nucleotide sequence ID" value="NZ_CAXXQO010000003.1"/>
</dbReference>
<dbReference type="InterPro" id="IPR003607">
    <property type="entry name" value="HD/PDEase_dom"/>
</dbReference>
<dbReference type="InterPro" id="IPR052020">
    <property type="entry name" value="Cyclic_di-GMP/3'3'-cGAMP_PDE"/>
</dbReference>
<dbReference type="InterPro" id="IPR037522">
    <property type="entry name" value="HD_GYP_dom"/>
</dbReference>
<dbReference type="PROSITE" id="PS50112">
    <property type="entry name" value="PAS"/>
    <property type="match status" value="2"/>
</dbReference>
<dbReference type="PANTHER" id="PTHR45228:SF5">
    <property type="entry name" value="CYCLIC DI-GMP PHOSPHODIESTERASE VC_1348-RELATED"/>
    <property type="match status" value="1"/>
</dbReference>
<dbReference type="CDD" id="cd00130">
    <property type="entry name" value="PAS"/>
    <property type="match status" value="2"/>
</dbReference>